<dbReference type="Pfam" id="PF06940">
    <property type="entry name" value="DUF1287"/>
    <property type="match status" value="1"/>
</dbReference>
<protein>
    <submittedName>
        <fullName evidence="2">Uncharacterized protein conserved in bacteria</fullName>
    </submittedName>
</protein>
<dbReference type="EMBL" id="LR215974">
    <property type="protein sequence ID" value="VFB04001.1"/>
    <property type="molecule type" value="Genomic_DNA"/>
</dbReference>
<accession>A0A4U8WCC3</accession>
<dbReference type="Proteomes" id="UP000290013">
    <property type="component" value="Chromosome"/>
</dbReference>
<dbReference type="AlphaFoldDB" id="A0A4U8WCC3"/>
<feature type="signal peptide" evidence="1">
    <location>
        <begin position="1"/>
        <end position="19"/>
    </location>
</feature>
<dbReference type="PIRSF" id="PIRSF011444">
    <property type="entry name" value="DUF1287"/>
    <property type="match status" value="1"/>
</dbReference>
<gene>
    <name evidence="2" type="ORF">NCTC12078_02024</name>
</gene>
<dbReference type="KEGG" id="ctai:NCTC12078_02024"/>
<reference evidence="2 3" key="1">
    <citation type="submission" date="2019-02" db="EMBL/GenBank/DDBJ databases">
        <authorList>
            <consortium name="Pathogen Informatics"/>
        </authorList>
    </citation>
    <scope>NUCLEOTIDE SEQUENCE [LARGE SCALE GENOMIC DNA]</scope>
    <source>
        <strain evidence="2 3">3012STDY6944375</strain>
    </source>
</reference>
<sequence length="193" mass="21871">MKKYFSVFIFLFFVFAANAQNTFAQKLSDAALSLTKDKVTYDPAYYSIKYPNGDVAADKGVCTDVVIRAYRKLGIDLQKEVHEDMKKNFSGYPKKYGLKKPDTNIDHRRVPNLQVFFAKFGKSKSIEKNPALYVPGDIVTWLLPGNLTHIGIVVNKKSADGKRYLIVHNIGGGQVIEDCLFNFTITGHYQYQK</sequence>
<keyword evidence="1" id="KW-0732">Signal</keyword>
<dbReference type="RefSeq" id="WP_130914398.1">
    <property type="nucleotide sequence ID" value="NZ_LR215974.1"/>
</dbReference>
<feature type="chain" id="PRO_5020217908" evidence="1">
    <location>
        <begin position="20"/>
        <end position="193"/>
    </location>
</feature>
<organism evidence="2 3">
    <name type="scientific">Chryseobacterium taihuense</name>
    <dbReference type="NCBI Taxonomy" id="1141221"/>
    <lineage>
        <taxon>Bacteria</taxon>
        <taxon>Pseudomonadati</taxon>
        <taxon>Bacteroidota</taxon>
        <taxon>Flavobacteriia</taxon>
        <taxon>Flavobacteriales</taxon>
        <taxon>Weeksellaceae</taxon>
        <taxon>Chryseobacterium group</taxon>
        <taxon>Chryseobacterium</taxon>
    </lineage>
</organism>
<evidence type="ECO:0000313" key="3">
    <source>
        <dbReference type="Proteomes" id="UP000290013"/>
    </source>
</evidence>
<evidence type="ECO:0000256" key="1">
    <source>
        <dbReference type="SAM" id="SignalP"/>
    </source>
</evidence>
<dbReference type="InterPro" id="IPR009706">
    <property type="entry name" value="DUF1287"/>
</dbReference>
<name>A0A4U8WCC3_9FLAO</name>
<proteinExistence type="predicted"/>
<evidence type="ECO:0000313" key="2">
    <source>
        <dbReference type="EMBL" id="VFB04001.1"/>
    </source>
</evidence>